<feature type="signal peptide" evidence="1">
    <location>
        <begin position="1"/>
        <end position="22"/>
    </location>
</feature>
<proteinExistence type="predicted"/>
<reference evidence="2 3" key="1">
    <citation type="journal article" date="2024" name="bioRxiv">
        <title>A reference genome for Trichogramma kaykai: A tiny desert-dwelling parasitoid wasp with competing sex-ratio distorters.</title>
        <authorList>
            <person name="Culotta J."/>
            <person name="Lindsey A.R."/>
        </authorList>
    </citation>
    <scope>NUCLEOTIDE SEQUENCE [LARGE SCALE GENOMIC DNA]</scope>
    <source>
        <strain evidence="2 3">KSX58</strain>
    </source>
</reference>
<gene>
    <name evidence="2" type="ORF">TKK_003524</name>
</gene>
<evidence type="ECO:0000313" key="3">
    <source>
        <dbReference type="Proteomes" id="UP001627154"/>
    </source>
</evidence>
<comment type="caution">
    <text evidence="2">The sequence shown here is derived from an EMBL/GenBank/DDBJ whole genome shotgun (WGS) entry which is preliminary data.</text>
</comment>
<protein>
    <recommendedName>
        <fullName evidence="4">Secreted protein</fullName>
    </recommendedName>
</protein>
<feature type="chain" id="PRO_5044767399" description="Secreted protein" evidence="1">
    <location>
        <begin position="23"/>
        <end position="99"/>
    </location>
</feature>
<sequence>MLIPITLLAGLGFNWITFTADTNRPKLRTNAQIEFKKPMSMLNFCFCSHDPTRILLALLAYSTKCAHQHQLASAFINARRRIVQPMIDQSNRAEKAQYQ</sequence>
<evidence type="ECO:0000256" key="1">
    <source>
        <dbReference type="SAM" id="SignalP"/>
    </source>
</evidence>
<dbReference type="Gene3D" id="1.10.10.60">
    <property type="entry name" value="Homeodomain-like"/>
    <property type="match status" value="1"/>
</dbReference>
<keyword evidence="1" id="KW-0732">Signal</keyword>
<dbReference type="Proteomes" id="UP001627154">
    <property type="component" value="Unassembled WGS sequence"/>
</dbReference>
<evidence type="ECO:0008006" key="4">
    <source>
        <dbReference type="Google" id="ProtNLM"/>
    </source>
</evidence>
<name>A0ABD2XG45_9HYME</name>
<keyword evidence="3" id="KW-1185">Reference proteome</keyword>
<dbReference type="AlphaFoldDB" id="A0ABD2XG45"/>
<accession>A0ABD2XG45</accession>
<organism evidence="2 3">
    <name type="scientific">Trichogramma kaykai</name>
    <dbReference type="NCBI Taxonomy" id="54128"/>
    <lineage>
        <taxon>Eukaryota</taxon>
        <taxon>Metazoa</taxon>
        <taxon>Ecdysozoa</taxon>
        <taxon>Arthropoda</taxon>
        <taxon>Hexapoda</taxon>
        <taxon>Insecta</taxon>
        <taxon>Pterygota</taxon>
        <taxon>Neoptera</taxon>
        <taxon>Endopterygota</taxon>
        <taxon>Hymenoptera</taxon>
        <taxon>Apocrita</taxon>
        <taxon>Proctotrupomorpha</taxon>
        <taxon>Chalcidoidea</taxon>
        <taxon>Trichogrammatidae</taxon>
        <taxon>Trichogramma</taxon>
    </lineage>
</organism>
<evidence type="ECO:0000313" key="2">
    <source>
        <dbReference type="EMBL" id="KAL3403859.1"/>
    </source>
</evidence>
<dbReference type="EMBL" id="JBJJXI010000028">
    <property type="protein sequence ID" value="KAL3403859.1"/>
    <property type="molecule type" value="Genomic_DNA"/>
</dbReference>